<dbReference type="Gene3D" id="3.90.1480.20">
    <property type="entry name" value="Glycosyl transferase family 29"/>
    <property type="match status" value="1"/>
</dbReference>
<evidence type="ECO:0000256" key="3">
    <source>
        <dbReference type="ARBA" id="ARBA00022676"/>
    </source>
</evidence>
<reference evidence="12" key="1">
    <citation type="submission" date="2017-11" db="EMBL/GenBank/DDBJ databases">
        <authorList>
            <person name="Lima N.C."/>
            <person name="Parody-Merino A.M."/>
            <person name="Battley P.F."/>
            <person name="Fidler A.E."/>
            <person name="Prosdocimi F."/>
        </authorList>
    </citation>
    <scope>NUCLEOTIDE SEQUENCE [LARGE SCALE GENOMIC DNA]</scope>
</reference>
<evidence type="ECO:0000256" key="1">
    <source>
        <dbReference type="ARBA" id="ARBA00004323"/>
    </source>
</evidence>
<keyword evidence="9" id="KW-0472">Membrane</keyword>
<evidence type="ECO:0000256" key="9">
    <source>
        <dbReference type="ARBA" id="ARBA00023136"/>
    </source>
</evidence>
<accession>A0A2I0TA21</accession>
<dbReference type="InterPro" id="IPR050943">
    <property type="entry name" value="Glycosyltr_29_Sialyltrsf"/>
</dbReference>
<dbReference type="InterPro" id="IPR038578">
    <property type="entry name" value="GT29-like_sf"/>
</dbReference>
<comment type="subcellular location">
    <subcellularLocation>
        <location evidence="1">Golgi apparatus membrane</location>
        <topology evidence="1">Single-pass type II membrane protein</topology>
    </subcellularLocation>
</comment>
<dbReference type="GO" id="GO:0000139">
    <property type="term" value="C:Golgi membrane"/>
    <property type="evidence" value="ECO:0007669"/>
    <property type="project" value="UniProtKB-SubCell"/>
</dbReference>
<dbReference type="OrthoDB" id="10264956at2759"/>
<reference evidence="12" key="2">
    <citation type="submission" date="2017-12" db="EMBL/GenBank/DDBJ databases">
        <title>Genome sequence of the Bar-tailed Godwit (Limosa lapponica baueri).</title>
        <authorList>
            <person name="Lima N.C.B."/>
            <person name="Parody-Merino A.M."/>
            <person name="Battley P.F."/>
            <person name="Fidler A.E."/>
            <person name="Prosdocimi F."/>
        </authorList>
    </citation>
    <scope>NUCLEOTIDE SEQUENCE [LARGE SCALE GENOMIC DNA]</scope>
</reference>
<evidence type="ECO:0000256" key="5">
    <source>
        <dbReference type="ARBA" id="ARBA00022692"/>
    </source>
</evidence>
<proteinExistence type="inferred from homology"/>
<dbReference type="Proteomes" id="UP000233556">
    <property type="component" value="Unassembled WGS sequence"/>
</dbReference>
<name>A0A2I0TA21_LIMLA</name>
<keyword evidence="7" id="KW-1133">Transmembrane helix</keyword>
<evidence type="ECO:0000256" key="8">
    <source>
        <dbReference type="ARBA" id="ARBA00023034"/>
    </source>
</evidence>
<dbReference type="PANTHER" id="PTHR11987">
    <property type="entry name" value="ALPHA-2,8-SIALYLTRANSFERASE"/>
    <property type="match status" value="1"/>
</dbReference>
<evidence type="ECO:0000256" key="4">
    <source>
        <dbReference type="ARBA" id="ARBA00022679"/>
    </source>
</evidence>
<evidence type="ECO:0000256" key="7">
    <source>
        <dbReference type="ARBA" id="ARBA00022989"/>
    </source>
</evidence>
<keyword evidence="3 11" id="KW-0328">Glycosyltransferase</keyword>
<keyword evidence="8" id="KW-0333">Golgi apparatus</keyword>
<dbReference type="PANTHER" id="PTHR11987:SF29">
    <property type="entry name" value="ALPHA-2,8-SIALYLTRANSFERASE 8F"/>
    <property type="match status" value="1"/>
</dbReference>
<comment type="similarity">
    <text evidence="2">Belongs to the glycosyltransferase 29 family.</text>
</comment>
<dbReference type="AlphaFoldDB" id="A0A2I0TA21"/>
<dbReference type="InterPro" id="IPR001675">
    <property type="entry name" value="Glyco_trans_29"/>
</dbReference>
<dbReference type="GO" id="GO:0006491">
    <property type="term" value="P:N-glycan processing"/>
    <property type="evidence" value="ECO:0007669"/>
    <property type="project" value="TreeGrafter"/>
</dbReference>
<keyword evidence="6" id="KW-0735">Signal-anchor</keyword>
<keyword evidence="4 11" id="KW-0808">Transferase</keyword>
<gene>
    <name evidence="11" type="ORF">llap_19054</name>
</gene>
<sequence length="249" mass="28557">MKDVWRWMKKVHDMAELGRCCNASAWLPVTRDNTPLGSKIVYDGYRSKSFKVSSGLLEILPRFNLPFVDFPEDVGRKSSIVTVNPSILQERFRGLNGRRLPFVEAAASYGKTWFFIPAFSYPGNSEASYQALYALQDSASQSRVFFFHPQYLSALSKYWQERGFRTCRLSSGFMLVSAALELCHRVTLYGFWPFPLHPDGHPLPHHYYDNVLPKPRIHSMAEEFTYYVGLHFGGVLRLQLGRCRGGGQR</sequence>
<keyword evidence="5" id="KW-0812">Transmembrane</keyword>
<evidence type="ECO:0000313" key="12">
    <source>
        <dbReference type="Proteomes" id="UP000233556"/>
    </source>
</evidence>
<evidence type="ECO:0000256" key="6">
    <source>
        <dbReference type="ARBA" id="ARBA00022968"/>
    </source>
</evidence>
<keyword evidence="10" id="KW-0325">Glycoprotein</keyword>
<dbReference type="EMBL" id="KZ514263">
    <property type="protein sequence ID" value="PKU30640.1"/>
    <property type="molecule type" value="Genomic_DNA"/>
</dbReference>
<dbReference type="Pfam" id="PF00777">
    <property type="entry name" value="Glyco_transf_29"/>
    <property type="match status" value="1"/>
</dbReference>
<evidence type="ECO:0000313" key="11">
    <source>
        <dbReference type="EMBL" id="PKU30640.1"/>
    </source>
</evidence>
<evidence type="ECO:0000256" key="2">
    <source>
        <dbReference type="ARBA" id="ARBA00006003"/>
    </source>
</evidence>
<evidence type="ECO:0000256" key="10">
    <source>
        <dbReference type="ARBA" id="ARBA00023180"/>
    </source>
</evidence>
<dbReference type="GO" id="GO:0003828">
    <property type="term" value="F:alpha-N-acetylneuraminate alpha-2,8-sialyltransferase activity"/>
    <property type="evidence" value="ECO:0007669"/>
    <property type="project" value="TreeGrafter"/>
</dbReference>
<organism evidence="11 12">
    <name type="scientific">Limosa lapponica baueri</name>
    <dbReference type="NCBI Taxonomy" id="1758121"/>
    <lineage>
        <taxon>Eukaryota</taxon>
        <taxon>Metazoa</taxon>
        <taxon>Chordata</taxon>
        <taxon>Craniata</taxon>
        <taxon>Vertebrata</taxon>
        <taxon>Euteleostomi</taxon>
        <taxon>Archelosauria</taxon>
        <taxon>Archosauria</taxon>
        <taxon>Dinosauria</taxon>
        <taxon>Saurischia</taxon>
        <taxon>Theropoda</taxon>
        <taxon>Coelurosauria</taxon>
        <taxon>Aves</taxon>
        <taxon>Neognathae</taxon>
        <taxon>Neoaves</taxon>
        <taxon>Charadriiformes</taxon>
        <taxon>Scolopacidae</taxon>
        <taxon>Limosa</taxon>
    </lineage>
</organism>
<protein>
    <submittedName>
        <fullName evidence="11">Alpha--sialyltransferase 8f-like isoform x1</fullName>
    </submittedName>
</protein>
<dbReference type="GO" id="GO:0009311">
    <property type="term" value="P:oligosaccharide metabolic process"/>
    <property type="evidence" value="ECO:0007669"/>
    <property type="project" value="TreeGrafter"/>
</dbReference>
<keyword evidence="12" id="KW-1185">Reference proteome</keyword>